<evidence type="ECO:0000313" key="2">
    <source>
        <dbReference type="EMBL" id="KAF7490929.1"/>
    </source>
</evidence>
<evidence type="ECO:0000256" key="1">
    <source>
        <dbReference type="SAM" id="Phobius"/>
    </source>
</evidence>
<proteinExistence type="predicted"/>
<dbReference type="OrthoDB" id="6489413at2759"/>
<dbReference type="EMBL" id="WVUK01000062">
    <property type="protein sequence ID" value="KAF7490929.1"/>
    <property type="molecule type" value="Genomic_DNA"/>
</dbReference>
<dbReference type="AlphaFoldDB" id="A0A834R4U3"/>
<protein>
    <submittedName>
        <fullName evidence="2 3">Uncharacterized protein</fullName>
    </submittedName>
</protein>
<accession>A0A834R4U3</accession>
<keyword evidence="1" id="KW-0472">Membrane</keyword>
<feature type="transmembrane region" description="Helical" evidence="1">
    <location>
        <begin position="20"/>
        <end position="39"/>
    </location>
</feature>
<dbReference type="Proteomes" id="UP000070412">
    <property type="component" value="Unassembled WGS sequence"/>
</dbReference>
<reference evidence="4" key="1">
    <citation type="journal article" date="2020" name="PLoS Negl. Trop. Dis.">
        <title>High-quality nuclear genome for Sarcoptes scabiei-A critical resource for a neglected parasite.</title>
        <authorList>
            <person name="Korhonen P.K."/>
            <person name="Gasser R.B."/>
            <person name="Ma G."/>
            <person name="Wang T."/>
            <person name="Stroehlein A.J."/>
            <person name="Young N.D."/>
            <person name="Ang C.S."/>
            <person name="Fernando D.D."/>
            <person name="Lu H.C."/>
            <person name="Taylor S."/>
            <person name="Reynolds S.L."/>
            <person name="Mofiz E."/>
            <person name="Najaraj S.H."/>
            <person name="Gowda H."/>
            <person name="Madugundu A."/>
            <person name="Renuse S."/>
            <person name="Holt D."/>
            <person name="Pandey A."/>
            <person name="Papenfuss A.T."/>
            <person name="Fischer K."/>
        </authorList>
    </citation>
    <scope>NUCLEOTIDE SEQUENCE [LARGE SCALE GENOMIC DNA]</scope>
</reference>
<dbReference type="EnsemblMetazoa" id="SSS_9088s_mrna">
    <property type="protein sequence ID" value="KAF7490929.1"/>
    <property type="gene ID" value="SSS_9088"/>
</dbReference>
<evidence type="ECO:0000313" key="3">
    <source>
        <dbReference type="EnsemblMetazoa" id="KAF7490929.1"/>
    </source>
</evidence>
<feature type="transmembrane region" description="Helical" evidence="1">
    <location>
        <begin position="450"/>
        <end position="471"/>
    </location>
</feature>
<keyword evidence="1" id="KW-1133">Transmembrane helix</keyword>
<evidence type="ECO:0000313" key="4">
    <source>
        <dbReference type="Proteomes" id="UP000070412"/>
    </source>
</evidence>
<sequence>MRINQLNQFLLFPITISNQLAYLIVLVSFATYAIARGNYGYGQNFAMQQNQICNNQLYQRAKEMIKLEIQQQAGNLVPSNAQFDSRYPPMTNGYQIQNQMNSSRTFLADQLNDHQCKLLRQAFDDIIVQIPLCDPIGSYSFQQSSDLANQCRQFIKTHCERNRDWTYGECFKRREILDCENQFNFMRSSVMQKDQGRSFSSSSSYQNRNSYQNRFPNYDLCRTYETFRNCVQTYTRLHCYTSDMEYLGTYLVDKAQNLAWSCLFTPGQSYNSYQSSSNPSGIDTFSPRRTDIIFTQQPGNIVYQPPPYQLSSFPSNNSYNSSLSPYQQQTPGMMGQPSPSEIDRIGVGGMLNGYQAGTVSACIERVRPYESSCLDFLIQRQREARYGRSSTDVQRRICCALFRYRDCLSRVVLERCFDSSRTTIDVLMGDRNRELTQNCRDITRDQCNKAVSLSISIQLIAFSIVLITILMNSLTSFKEVF</sequence>
<gene>
    <name evidence="2" type="ORF">SSS_9088</name>
</gene>
<reference evidence="3" key="3">
    <citation type="submission" date="2022-06" db="UniProtKB">
        <authorList>
            <consortium name="EnsemblMetazoa"/>
        </authorList>
    </citation>
    <scope>IDENTIFICATION</scope>
</reference>
<keyword evidence="1" id="KW-0812">Transmembrane</keyword>
<organism evidence="2">
    <name type="scientific">Sarcoptes scabiei</name>
    <name type="common">Itch mite</name>
    <name type="synonym">Acarus scabiei</name>
    <dbReference type="NCBI Taxonomy" id="52283"/>
    <lineage>
        <taxon>Eukaryota</taxon>
        <taxon>Metazoa</taxon>
        <taxon>Ecdysozoa</taxon>
        <taxon>Arthropoda</taxon>
        <taxon>Chelicerata</taxon>
        <taxon>Arachnida</taxon>
        <taxon>Acari</taxon>
        <taxon>Acariformes</taxon>
        <taxon>Sarcoptiformes</taxon>
        <taxon>Astigmata</taxon>
        <taxon>Psoroptidia</taxon>
        <taxon>Sarcoptoidea</taxon>
        <taxon>Sarcoptidae</taxon>
        <taxon>Sarcoptinae</taxon>
        <taxon>Sarcoptes</taxon>
    </lineage>
</organism>
<name>A0A834R4U3_SARSC</name>
<keyword evidence="4" id="KW-1185">Reference proteome</keyword>
<reference evidence="2" key="2">
    <citation type="submission" date="2020-01" db="EMBL/GenBank/DDBJ databases">
        <authorList>
            <person name="Korhonen P.K.K."/>
            <person name="Guangxu M.G."/>
            <person name="Wang T.W."/>
            <person name="Stroehlein A.J.S."/>
            <person name="Young N.D."/>
            <person name="Ang C.-S.A."/>
            <person name="Fernando D.W.F."/>
            <person name="Lu H.L."/>
            <person name="Taylor S.T."/>
            <person name="Ehtesham M.E.M."/>
            <person name="Najaraj S.H.N."/>
            <person name="Harsha G.H.G."/>
            <person name="Madugundu A.M."/>
            <person name="Renuse S.R."/>
            <person name="Holt D.H."/>
            <person name="Pandey A.P."/>
            <person name="Papenfuss A.P."/>
            <person name="Gasser R.B.G."/>
            <person name="Fischer K.F."/>
        </authorList>
    </citation>
    <scope>NUCLEOTIDE SEQUENCE</scope>
    <source>
        <strain evidence="2">SSS_KF_BRIS2020</strain>
    </source>
</reference>